<proteinExistence type="predicted"/>
<reference evidence="1 2" key="1">
    <citation type="submission" date="2014-04" db="EMBL/GenBank/DDBJ databases">
        <authorList>
            <consortium name="DOE Joint Genome Institute"/>
            <person name="Kuo A."/>
            <person name="Gay G."/>
            <person name="Dore J."/>
            <person name="Kohler A."/>
            <person name="Nagy L.G."/>
            <person name="Floudas D."/>
            <person name="Copeland A."/>
            <person name="Barry K.W."/>
            <person name="Cichocki N."/>
            <person name="Veneault-Fourrey C."/>
            <person name="LaButti K."/>
            <person name="Lindquist E.A."/>
            <person name="Lipzen A."/>
            <person name="Lundell T."/>
            <person name="Morin E."/>
            <person name="Murat C."/>
            <person name="Sun H."/>
            <person name="Tunlid A."/>
            <person name="Henrissat B."/>
            <person name="Grigoriev I.V."/>
            <person name="Hibbett D.S."/>
            <person name="Martin F."/>
            <person name="Nordberg H.P."/>
            <person name="Cantor M.N."/>
            <person name="Hua S.X."/>
        </authorList>
    </citation>
    <scope>NUCLEOTIDE SEQUENCE [LARGE SCALE GENOMIC DNA]</scope>
    <source>
        <strain evidence="2">h7</strain>
    </source>
</reference>
<keyword evidence="2" id="KW-1185">Reference proteome</keyword>
<accession>A0A0C3BYT9</accession>
<protein>
    <submittedName>
        <fullName evidence="1">Uncharacterized protein</fullName>
    </submittedName>
</protein>
<dbReference type="AlphaFoldDB" id="A0A0C3BYT9"/>
<dbReference type="Proteomes" id="UP000053424">
    <property type="component" value="Unassembled WGS sequence"/>
</dbReference>
<reference evidence="2" key="2">
    <citation type="submission" date="2015-01" db="EMBL/GenBank/DDBJ databases">
        <title>Evolutionary Origins and Diversification of the Mycorrhizal Mutualists.</title>
        <authorList>
            <consortium name="DOE Joint Genome Institute"/>
            <consortium name="Mycorrhizal Genomics Consortium"/>
            <person name="Kohler A."/>
            <person name="Kuo A."/>
            <person name="Nagy L.G."/>
            <person name="Floudas D."/>
            <person name="Copeland A."/>
            <person name="Barry K.W."/>
            <person name="Cichocki N."/>
            <person name="Veneault-Fourrey C."/>
            <person name="LaButti K."/>
            <person name="Lindquist E.A."/>
            <person name="Lipzen A."/>
            <person name="Lundell T."/>
            <person name="Morin E."/>
            <person name="Murat C."/>
            <person name="Riley R."/>
            <person name="Ohm R."/>
            <person name="Sun H."/>
            <person name="Tunlid A."/>
            <person name="Henrissat B."/>
            <person name="Grigoriev I.V."/>
            <person name="Hibbett D.S."/>
            <person name="Martin F."/>
        </authorList>
    </citation>
    <scope>NUCLEOTIDE SEQUENCE [LARGE SCALE GENOMIC DNA]</scope>
    <source>
        <strain evidence="2">h7</strain>
    </source>
</reference>
<dbReference type="HOGENOM" id="CLU_2527712_0_0_1"/>
<gene>
    <name evidence="1" type="ORF">M413DRAFT_448698</name>
</gene>
<sequence>MTPSLLYKGIGHKSVLAFDARAPGVSSGVDVETWPLTLFVRLARSVKEVAIFLISAGVNSTGYYCAAENIPGSRGRRSSSRNFQ</sequence>
<dbReference type="EMBL" id="KN831799">
    <property type="protein sequence ID" value="KIM37204.1"/>
    <property type="molecule type" value="Genomic_DNA"/>
</dbReference>
<evidence type="ECO:0000313" key="1">
    <source>
        <dbReference type="EMBL" id="KIM37204.1"/>
    </source>
</evidence>
<evidence type="ECO:0000313" key="2">
    <source>
        <dbReference type="Proteomes" id="UP000053424"/>
    </source>
</evidence>
<name>A0A0C3BYT9_HEBCY</name>
<organism evidence="1 2">
    <name type="scientific">Hebeloma cylindrosporum</name>
    <dbReference type="NCBI Taxonomy" id="76867"/>
    <lineage>
        <taxon>Eukaryota</taxon>
        <taxon>Fungi</taxon>
        <taxon>Dikarya</taxon>
        <taxon>Basidiomycota</taxon>
        <taxon>Agaricomycotina</taxon>
        <taxon>Agaricomycetes</taxon>
        <taxon>Agaricomycetidae</taxon>
        <taxon>Agaricales</taxon>
        <taxon>Agaricineae</taxon>
        <taxon>Hymenogastraceae</taxon>
        <taxon>Hebeloma</taxon>
    </lineage>
</organism>